<reference evidence="1 2" key="1">
    <citation type="submission" date="2020-08" db="EMBL/GenBank/DDBJ databases">
        <title>Sequencing the genomes of 1000 actinobacteria strains.</title>
        <authorList>
            <person name="Klenk H.-P."/>
        </authorList>
    </citation>
    <scope>NUCLEOTIDE SEQUENCE [LARGE SCALE GENOMIC DNA]</scope>
    <source>
        <strain evidence="1 2">DSM 102030</strain>
    </source>
</reference>
<name>A0A7W7W1K2_9ACTN</name>
<evidence type="ECO:0000313" key="1">
    <source>
        <dbReference type="EMBL" id="MBB4930403.1"/>
    </source>
</evidence>
<evidence type="ECO:0000313" key="2">
    <source>
        <dbReference type="Proteomes" id="UP000523007"/>
    </source>
</evidence>
<gene>
    <name evidence="1" type="ORF">F4561_001223</name>
</gene>
<proteinExistence type="predicted"/>
<comment type="caution">
    <text evidence="1">The sequence shown here is derived from an EMBL/GenBank/DDBJ whole genome shotgun (WGS) entry which is preliminary data.</text>
</comment>
<protein>
    <submittedName>
        <fullName evidence="1">Uncharacterized protein</fullName>
    </submittedName>
</protein>
<organism evidence="1 2">
    <name type="scientific">Lipingzhangella halophila</name>
    <dbReference type="NCBI Taxonomy" id="1783352"/>
    <lineage>
        <taxon>Bacteria</taxon>
        <taxon>Bacillati</taxon>
        <taxon>Actinomycetota</taxon>
        <taxon>Actinomycetes</taxon>
        <taxon>Streptosporangiales</taxon>
        <taxon>Nocardiopsidaceae</taxon>
        <taxon>Lipingzhangella</taxon>
    </lineage>
</organism>
<dbReference type="RefSeq" id="WP_184575570.1">
    <property type="nucleotide sequence ID" value="NZ_JACHJT010000001.1"/>
</dbReference>
<accession>A0A7W7W1K2</accession>
<keyword evidence="2" id="KW-1185">Reference proteome</keyword>
<dbReference type="AlphaFoldDB" id="A0A7W7W1K2"/>
<sequence length="75" mass="8172">MAVLLTSVACVISGFASGWVFASSYSVWSVRGVINRQQRELIRLREEVAALQQRLYEPPDATGTRLQGTAKGSST</sequence>
<dbReference type="EMBL" id="JACHJT010000001">
    <property type="protein sequence ID" value="MBB4930403.1"/>
    <property type="molecule type" value="Genomic_DNA"/>
</dbReference>
<dbReference type="Proteomes" id="UP000523007">
    <property type="component" value="Unassembled WGS sequence"/>
</dbReference>